<name>A0A6A5TND9_9PLEO</name>
<proteinExistence type="predicted"/>
<gene>
    <name evidence="3" type="ORF">CC80DRAFT_550424</name>
</gene>
<feature type="compositionally biased region" description="Polar residues" evidence="1">
    <location>
        <begin position="1"/>
        <end position="11"/>
    </location>
</feature>
<dbReference type="AlphaFoldDB" id="A0A6A5TND9"/>
<keyword evidence="2" id="KW-1133">Transmembrane helix</keyword>
<keyword evidence="4" id="KW-1185">Reference proteome</keyword>
<sequence length="153" mass="16565">MPAMSTISSRNFTAPAHPPSPTPSFISDPPVTKSAPPVNIRLVATLSIFLGGIMVAFCIYAFYCWYNDKKLWNRAIHQPTQQPTPSDRDIELGTLLQPCIEGDNLRVSSQASRSATVDSLDLHYEVGGVSMNRSFSSGSFESVNLEGGEAGKT</sequence>
<protein>
    <submittedName>
        <fullName evidence="3">Uncharacterized protein</fullName>
    </submittedName>
</protein>
<dbReference type="EMBL" id="ML976999">
    <property type="protein sequence ID" value="KAF1954403.1"/>
    <property type="molecule type" value="Genomic_DNA"/>
</dbReference>
<evidence type="ECO:0000256" key="1">
    <source>
        <dbReference type="SAM" id="MobiDB-lite"/>
    </source>
</evidence>
<feature type="transmembrane region" description="Helical" evidence="2">
    <location>
        <begin position="42"/>
        <end position="66"/>
    </location>
</feature>
<organism evidence="3 4">
    <name type="scientific">Byssothecium circinans</name>
    <dbReference type="NCBI Taxonomy" id="147558"/>
    <lineage>
        <taxon>Eukaryota</taxon>
        <taxon>Fungi</taxon>
        <taxon>Dikarya</taxon>
        <taxon>Ascomycota</taxon>
        <taxon>Pezizomycotina</taxon>
        <taxon>Dothideomycetes</taxon>
        <taxon>Pleosporomycetidae</taxon>
        <taxon>Pleosporales</taxon>
        <taxon>Massarineae</taxon>
        <taxon>Massarinaceae</taxon>
        <taxon>Byssothecium</taxon>
    </lineage>
</organism>
<evidence type="ECO:0000313" key="4">
    <source>
        <dbReference type="Proteomes" id="UP000800035"/>
    </source>
</evidence>
<keyword evidence="2" id="KW-0812">Transmembrane</keyword>
<feature type="region of interest" description="Disordered" evidence="1">
    <location>
        <begin position="1"/>
        <end position="30"/>
    </location>
</feature>
<reference evidence="3" key="1">
    <citation type="journal article" date="2020" name="Stud. Mycol.">
        <title>101 Dothideomycetes genomes: a test case for predicting lifestyles and emergence of pathogens.</title>
        <authorList>
            <person name="Haridas S."/>
            <person name="Albert R."/>
            <person name="Binder M."/>
            <person name="Bloem J."/>
            <person name="Labutti K."/>
            <person name="Salamov A."/>
            <person name="Andreopoulos B."/>
            <person name="Baker S."/>
            <person name="Barry K."/>
            <person name="Bills G."/>
            <person name="Bluhm B."/>
            <person name="Cannon C."/>
            <person name="Castanera R."/>
            <person name="Culley D."/>
            <person name="Daum C."/>
            <person name="Ezra D."/>
            <person name="Gonzalez J."/>
            <person name="Henrissat B."/>
            <person name="Kuo A."/>
            <person name="Liang C."/>
            <person name="Lipzen A."/>
            <person name="Lutzoni F."/>
            <person name="Magnuson J."/>
            <person name="Mondo S."/>
            <person name="Nolan M."/>
            <person name="Ohm R."/>
            <person name="Pangilinan J."/>
            <person name="Park H.-J."/>
            <person name="Ramirez L."/>
            <person name="Alfaro M."/>
            <person name="Sun H."/>
            <person name="Tritt A."/>
            <person name="Yoshinaga Y."/>
            <person name="Zwiers L.-H."/>
            <person name="Turgeon B."/>
            <person name="Goodwin S."/>
            <person name="Spatafora J."/>
            <person name="Crous P."/>
            <person name="Grigoriev I."/>
        </authorList>
    </citation>
    <scope>NUCLEOTIDE SEQUENCE</scope>
    <source>
        <strain evidence="3">CBS 675.92</strain>
    </source>
</reference>
<dbReference type="Proteomes" id="UP000800035">
    <property type="component" value="Unassembled WGS sequence"/>
</dbReference>
<evidence type="ECO:0000256" key="2">
    <source>
        <dbReference type="SAM" id="Phobius"/>
    </source>
</evidence>
<evidence type="ECO:0000313" key="3">
    <source>
        <dbReference type="EMBL" id="KAF1954403.1"/>
    </source>
</evidence>
<keyword evidence="2" id="KW-0472">Membrane</keyword>
<accession>A0A6A5TND9</accession>